<dbReference type="AlphaFoldDB" id="H2C5B4"/>
<accession>H2C5B4</accession>
<dbReference type="EMBL" id="JH597768">
    <property type="protein sequence ID" value="EHP68991.1"/>
    <property type="molecule type" value="Genomic_DNA"/>
</dbReference>
<dbReference type="STRING" id="671065.MetMK1DRAFT_00017370"/>
<reference evidence="1 2" key="1">
    <citation type="submission" date="2012-01" db="EMBL/GenBank/DDBJ databases">
        <title>Improved High-Quality Draft sequence of Metallosphaera yellowstonensis MK1.</title>
        <authorList>
            <consortium name="US DOE Joint Genome Institute"/>
            <person name="Lucas S."/>
            <person name="Han J."/>
            <person name="Cheng J.-F."/>
            <person name="Goodwin L."/>
            <person name="Pitluck S."/>
            <person name="Peters L."/>
            <person name="Teshima H."/>
            <person name="Detter J.C."/>
            <person name="Han C."/>
            <person name="Tapia R."/>
            <person name="Land M."/>
            <person name="Hauser L."/>
            <person name="Kyrpides N."/>
            <person name="Kozubal M."/>
            <person name="Macur R.E."/>
            <person name="Jay Z."/>
            <person name="Inskeep W."/>
            <person name="Woyke T."/>
        </authorList>
    </citation>
    <scope>NUCLEOTIDE SEQUENCE [LARGE SCALE GENOMIC DNA]</scope>
    <source>
        <strain evidence="1 2">MK1</strain>
    </source>
</reference>
<name>H2C5B4_9CREN</name>
<sequence>MNRHLDDYRTLFNIINGRELKKIIENMISERAFWVYVLNRYFECEYKTKLPSWNSLLIKQIKLAIEGNTSWSSLIGRIFAILLALTMGKKGSEIFLKKLYSIKT</sequence>
<protein>
    <submittedName>
        <fullName evidence="1">Uncharacterized protein</fullName>
    </submittedName>
</protein>
<evidence type="ECO:0000313" key="1">
    <source>
        <dbReference type="EMBL" id="EHP68991.1"/>
    </source>
</evidence>
<keyword evidence="2" id="KW-1185">Reference proteome</keyword>
<evidence type="ECO:0000313" key="2">
    <source>
        <dbReference type="Proteomes" id="UP000003980"/>
    </source>
</evidence>
<dbReference type="Proteomes" id="UP000003980">
    <property type="component" value="Unassembled WGS sequence"/>
</dbReference>
<gene>
    <name evidence="1" type="ORF">MetMK1DRAFT_00017370</name>
</gene>
<dbReference type="HOGENOM" id="CLU_2243915_0_0_2"/>
<proteinExistence type="predicted"/>
<organism evidence="1 2">
    <name type="scientific">Metallosphaera yellowstonensis MK1</name>
    <dbReference type="NCBI Taxonomy" id="671065"/>
    <lineage>
        <taxon>Archaea</taxon>
        <taxon>Thermoproteota</taxon>
        <taxon>Thermoprotei</taxon>
        <taxon>Sulfolobales</taxon>
        <taxon>Sulfolobaceae</taxon>
        <taxon>Metallosphaera</taxon>
    </lineage>
</organism>